<comment type="function">
    <text evidence="1">Required for peroxisome inheritance.</text>
</comment>
<dbReference type="EMBL" id="ML004438">
    <property type="protein sequence ID" value="RKP31693.1"/>
    <property type="molecule type" value="Genomic_DNA"/>
</dbReference>
<accession>A0A4P9ZFP3</accession>
<evidence type="ECO:0000313" key="8">
    <source>
        <dbReference type="Proteomes" id="UP000268321"/>
    </source>
</evidence>
<keyword evidence="8" id="KW-1185">Reference proteome</keyword>
<evidence type="ECO:0000256" key="5">
    <source>
        <dbReference type="ARBA" id="ARBA00023136"/>
    </source>
</evidence>
<proteinExistence type="inferred from homology"/>
<dbReference type="GO" id="GO:0045033">
    <property type="term" value="P:peroxisome inheritance"/>
    <property type="evidence" value="ECO:0007669"/>
    <property type="project" value="InterPro"/>
</dbReference>
<dbReference type="InterPro" id="IPR024758">
    <property type="entry name" value="Inp1"/>
</dbReference>
<dbReference type="OrthoDB" id="4097008at2759"/>
<comment type="similarity">
    <text evidence="3">Belongs to the INP1 family.</text>
</comment>
<name>A0A4P9ZFP3_9ASCO</name>
<sequence>MADDAHGLKVPRSKKDSRKKKKNKRKKNPANGPHNTVYPDMTISPTGDKHSETNPAFPDNSVLPSAFSPATFNAHSPSSVSTMALNLHGSMSPRKQTLRRHEQTSKESEPCIISEAKKNMKPRVLGSSSAGSDAAAINGFLFSKQKMDGKTTLVTVPQSVVVVYHDSHSRAGNRMAPGTLLAHGVLEIFQLHSCDVTYVSCGEGFVYPLLPKVTILRTSENVFVLPLANPSRYWRFVLVTLDPDVIAKVESVLQSLVNYSSLLHEYILLDVADARTTPNHTYNSTDVAATNGHFLSALFPEVPPSPPLVSASPPPTASGVPPFDLNATLDSSLPDSNIVAGYSKPAEPFPSFLQAPNPPASQLLNENAESFGAKNLDKLQDAHEVSSMDSLLDEYEETLSVTRSVYQESSSRMLSLPYVNHHSQSRELPRRLTNDHRSVDYNWGQFLKAAGRLQPRRMTHSHGGRSRKSSTSNLYTSVSNWMEPGKQNGTITHSKSMRSFASRQSSSAPKGLFEAYRQIPLNGHTPFMVERSLSSRSLSLTLLPVNAPPLKTASSQVPKKFKPPPEKSPLAATHRSDGLTPSVVYDLIRNRDNTVKPKLSGLRGFFGW</sequence>
<organism evidence="7 8">
    <name type="scientific">Metschnikowia bicuspidata</name>
    <dbReference type="NCBI Taxonomy" id="27322"/>
    <lineage>
        <taxon>Eukaryota</taxon>
        <taxon>Fungi</taxon>
        <taxon>Dikarya</taxon>
        <taxon>Ascomycota</taxon>
        <taxon>Saccharomycotina</taxon>
        <taxon>Pichiomycetes</taxon>
        <taxon>Metschnikowiaceae</taxon>
        <taxon>Metschnikowia</taxon>
    </lineage>
</organism>
<gene>
    <name evidence="7" type="ORF">METBISCDRAFT_22141</name>
</gene>
<comment type="subcellular location">
    <subcellularLocation>
        <location evidence="2">Peroxisome membrane</location>
        <topology evidence="2">Peripheral membrane protein</topology>
    </subcellularLocation>
</comment>
<dbReference type="Proteomes" id="UP000268321">
    <property type="component" value="Unassembled WGS sequence"/>
</dbReference>
<evidence type="ECO:0000256" key="3">
    <source>
        <dbReference type="ARBA" id="ARBA00010707"/>
    </source>
</evidence>
<evidence type="ECO:0000256" key="6">
    <source>
        <dbReference type="SAM" id="MobiDB-lite"/>
    </source>
</evidence>
<protein>
    <recommendedName>
        <fullName evidence="4">Inheritance of peroxisomes protein 1</fullName>
    </recommendedName>
</protein>
<dbReference type="GO" id="GO:0005780">
    <property type="term" value="C:extrinsic component of intraperoxisomal membrane"/>
    <property type="evidence" value="ECO:0007669"/>
    <property type="project" value="InterPro"/>
</dbReference>
<evidence type="ECO:0000256" key="2">
    <source>
        <dbReference type="ARBA" id="ARBA00004421"/>
    </source>
</evidence>
<feature type="region of interest" description="Disordered" evidence="6">
    <location>
        <begin position="551"/>
        <end position="575"/>
    </location>
</feature>
<feature type="region of interest" description="Disordered" evidence="6">
    <location>
        <begin position="1"/>
        <end position="57"/>
    </location>
</feature>
<reference evidence="8" key="1">
    <citation type="journal article" date="2018" name="Nat. Microbiol.">
        <title>Leveraging single-cell genomics to expand the fungal tree of life.</title>
        <authorList>
            <person name="Ahrendt S.R."/>
            <person name="Quandt C.A."/>
            <person name="Ciobanu D."/>
            <person name="Clum A."/>
            <person name="Salamov A."/>
            <person name="Andreopoulos B."/>
            <person name="Cheng J.F."/>
            <person name="Woyke T."/>
            <person name="Pelin A."/>
            <person name="Henrissat B."/>
            <person name="Reynolds N.K."/>
            <person name="Benny G.L."/>
            <person name="Smith M.E."/>
            <person name="James T.Y."/>
            <person name="Grigoriev I.V."/>
        </authorList>
    </citation>
    <scope>NUCLEOTIDE SEQUENCE [LARGE SCALE GENOMIC DNA]</scope>
    <source>
        <strain evidence="8">Baker2002</strain>
    </source>
</reference>
<keyword evidence="5" id="KW-0472">Membrane</keyword>
<evidence type="ECO:0000256" key="4">
    <source>
        <dbReference type="ARBA" id="ARBA00021397"/>
    </source>
</evidence>
<evidence type="ECO:0000313" key="7">
    <source>
        <dbReference type="EMBL" id="RKP31693.1"/>
    </source>
</evidence>
<feature type="compositionally biased region" description="Basic residues" evidence="6">
    <location>
        <begin position="9"/>
        <end position="28"/>
    </location>
</feature>
<dbReference type="AlphaFoldDB" id="A0A4P9ZFP3"/>
<evidence type="ECO:0000256" key="1">
    <source>
        <dbReference type="ARBA" id="ARBA00003594"/>
    </source>
</evidence>
<dbReference type="Pfam" id="PF12634">
    <property type="entry name" value="Inp1"/>
    <property type="match status" value="1"/>
</dbReference>